<dbReference type="EC" id="2.3.1.86" evidence="2"/>
<keyword evidence="9 22" id="KW-0808">Transferase</keyword>
<evidence type="ECO:0000256" key="7">
    <source>
        <dbReference type="ARBA" id="ARBA00022516"/>
    </source>
</evidence>
<proteinExistence type="inferred from homology"/>
<dbReference type="GO" id="GO:0042759">
    <property type="term" value="P:long-chain fatty acid biosynthetic process"/>
    <property type="evidence" value="ECO:0007669"/>
    <property type="project" value="UniProtKB-UniRule"/>
</dbReference>
<evidence type="ECO:0000256" key="21">
    <source>
        <dbReference type="ARBA" id="ARBA00049541"/>
    </source>
</evidence>
<dbReference type="EC" id="2.3.1.41" evidence="4"/>
<dbReference type="InterPro" id="IPR050830">
    <property type="entry name" value="Fungal_FAS"/>
</dbReference>
<keyword evidence="6 22" id="KW-0596">Phosphopantetheine</keyword>
<evidence type="ECO:0000256" key="14">
    <source>
        <dbReference type="ARBA" id="ARBA00023002"/>
    </source>
</evidence>
<dbReference type="Gene3D" id="3.30.70.2490">
    <property type="match status" value="1"/>
</dbReference>
<evidence type="ECO:0000259" key="27">
    <source>
        <dbReference type="PROSITE" id="PS52004"/>
    </source>
</evidence>
<dbReference type="InterPro" id="IPR014030">
    <property type="entry name" value="Ketoacyl_synth_N"/>
</dbReference>
<feature type="active site" description="For beta-ketoacyl synthase activity" evidence="23">
    <location>
        <position position="1195"/>
    </location>
</feature>
<keyword evidence="7" id="KW-0444">Lipid biosynthesis</keyword>
<evidence type="ECO:0000256" key="6">
    <source>
        <dbReference type="ARBA" id="ARBA00022450"/>
    </source>
</evidence>
<dbReference type="InterPro" id="IPR026025">
    <property type="entry name" value="FAS_alpha_yeast"/>
</dbReference>
<keyword evidence="17" id="KW-0275">Fatty acid biosynthesis</keyword>
<feature type="region of interest" description="Disordered" evidence="26">
    <location>
        <begin position="476"/>
        <end position="497"/>
    </location>
</feature>
<dbReference type="GO" id="GO:0004315">
    <property type="term" value="F:3-oxoacyl-[acyl-carrier-protein] synthase activity"/>
    <property type="evidence" value="ECO:0007669"/>
    <property type="project" value="UniProtKB-EC"/>
</dbReference>
<evidence type="ECO:0000256" key="26">
    <source>
        <dbReference type="SAM" id="MobiDB-lite"/>
    </source>
</evidence>
<feature type="compositionally biased region" description="Polar residues" evidence="26">
    <location>
        <begin position="1250"/>
        <end position="1264"/>
    </location>
</feature>
<evidence type="ECO:0000256" key="4">
    <source>
        <dbReference type="ARBA" id="ARBA00013191"/>
    </source>
</evidence>
<keyword evidence="16" id="KW-0443">Lipid metabolism</keyword>
<dbReference type="Pfam" id="PF01648">
    <property type="entry name" value="ACPS"/>
    <property type="match status" value="1"/>
</dbReference>
<feature type="binding site" evidence="24">
    <location>
        <position position="1654"/>
    </location>
    <ligand>
        <name>Mg(2+)</name>
        <dbReference type="ChEBI" id="CHEBI:18420"/>
    </ligand>
</feature>
<comment type="catalytic activity">
    <reaction evidence="19">
        <text>acetyl-CoA + n malonyl-CoA + 2n NADPH + 4n H(+) = a long-chain-acyl-CoA + n CoA + n CO2 + 2n NADP(+).</text>
        <dbReference type="EC" id="2.3.1.86"/>
    </reaction>
</comment>
<dbReference type="SUPFAM" id="SSF56214">
    <property type="entry name" value="4'-phosphopantetheinyl transferase"/>
    <property type="match status" value="1"/>
</dbReference>
<dbReference type="PIRSF" id="PIRSF000454">
    <property type="entry name" value="FAS_yeast_alpha"/>
    <property type="match status" value="1"/>
</dbReference>
<feature type="binding site" evidence="24">
    <location>
        <position position="1753"/>
    </location>
    <ligand>
        <name>Mg(2+)</name>
        <dbReference type="ChEBI" id="CHEBI:18420"/>
    </ligand>
</feature>
<dbReference type="InterPro" id="IPR002582">
    <property type="entry name" value="ACPS"/>
</dbReference>
<evidence type="ECO:0000256" key="23">
    <source>
        <dbReference type="PIRSR" id="PIRSR000454-1"/>
    </source>
</evidence>
<dbReference type="InterPro" id="IPR036291">
    <property type="entry name" value="NAD(P)-bd_dom_sf"/>
</dbReference>
<dbReference type="InterPro" id="IPR008278">
    <property type="entry name" value="4-PPantetheinyl_Trfase_dom"/>
</dbReference>
<dbReference type="InterPro" id="IPR018201">
    <property type="entry name" value="Ketoacyl_synth_AS"/>
</dbReference>
<feature type="region of interest" description="Disordered" evidence="26">
    <location>
        <begin position="1245"/>
        <end position="1264"/>
    </location>
</feature>
<dbReference type="InterPro" id="IPR014031">
    <property type="entry name" value="Ketoacyl_synth_C"/>
</dbReference>
<dbReference type="GO" id="GO:0044550">
    <property type="term" value="P:secondary metabolite biosynthetic process"/>
    <property type="evidence" value="ECO:0007669"/>
    <property type="project" value="UniProtKB-ARBA"/>
</dbReference>
<evidence type="ECO:0000256" key="13">
    <source>
        <dbReference type="ARBA" id="ARBA00022857"/>
    </source>
</evidence>
<dbReference type="Proteomes" id="UP000275078">
    <property type="component" value="Unassembled WGS sequence"/>
</dbReference>
<keyword evidence="8" id="KW-0597">Phosphoprotein</keyword>
<dbReference type="InterPro" id="IPR041550">
    <property type="entry name" value="FASI_helical"/>
</dbReference>
<dbReference type="NCBIfam" id="TIGR00556">
    <property type="entry name" value="pantethn_trn"/>
    <property type="match status" value="1"/>
</dbReference>
<evidence type="ECO:0000256" key="22">
    <source>
        <dbReference type="PIRNR" id="PIRNR000454"/>
    </source>
</evidence>
<feature type="domain" description="Ketosynthase family 3 (KS3)" evidence="27">
    <location>
        <begin position="1013"/>
        <end position="1543"/>
    </location>
</feature>
<dbReference type="GO" id="GO:0004312">
    <property type="term" value="F:fatty acid synthase activity"/>
    <property type="evidence" value="ECO:0007669"/>
    <property type="project" value="InterPro"/>
</dbReference>
<dbReference type="STRING" id="1160509.A0A3N4I6Y4"/>
<evidence type="ECO:0000256" key="19">
    <source>
        <dbReference type="ARBA" id="ARBA00048237"/>
    </source>
</evidence>
<dbReference type="SUPFAM" id="SSF51735">
    <property type="entry name" value="NAD(P)-binding Rossmann-fold domains"/>
    <property type="match status" value="1"/>
</dbReference>
<feature type="modified residue" description="O-(pantetheine 4'-phosphoryl)serine" evidence="25">
    <location>
        <position position="119"/>
    </location>
</feature>
<comment type="catalytic activity">
    <reaction evidence="21">
        <text>a fatty acyl-[ACP] + malonyl-[ACP] + H(+) = a 3-oxoacyl-[ACP] + holo-[ACP] + CO2</text>
        <dbReference type="Rhea" id="RHEA:22836"/>
        <dbReference type="Rhea" id="RHEA-COMP:9623"/>
        <dbReference type="Rhea" id="RHEA-COMP:9685"/>
        <dbReference type="Rhea" id="RHEA-COMP:9916"/>
        <dbReference type="Rhea" id="RHEA-COMP:14125"/>
        <dbReference type="ChEBI" id="CHEBI:15378"/>
        <dbReference type="ChEBI" id="CHEBI:16526"/>
        <dbReference type="ChEBI" id="CHEBI:64479"/>
        <dbReference type="ChEBI" id="CHEBI:78449"/>
        <dbReference type="ChEBI" id="CHEBI:78776"/>
        <dbReference type="ChEBI" id="CHEBI:138651"/>
        <dbReference type="EC" id="2.3.1.41"/>
    </reaction>
</comment>
<dbReference type="EMBL" id="ML119676">
    <property type="protein sequence ID" value="RPA81839.1"/>
    <property type="molecule type" value="Genomic_DNA"/>
</dbReference>
<feature type="compositionally biased region" description="Low complexity" evidence="26">
    <location>
        <begin position="477"/>
        <end position="487"/>
    </location>
</feature>
<dbReference type="Gene3D" id="3.90.470.20">
    <property type="entry name" value="4'-phosphopantetheinyl transferase domain"/>
    <property type="match status" value="1"/>
</dbReference>
<dbReference type="CDD" id="cd00828">
    <property type="entry name" value="elong_cond_enzymes"/>
    <property type="match status" value="1"/>
</dbReference>
<evidence type="ECO:0000256" key="8">
    <source>
        <dbReference type="ARBA" id="ARBA00022553"/>
    </source>
</evidence>
<dbReference type="HAMAP" id="MF_00101">
    <property type="entry name" value="AcpS"/>
    <property type="match status" value="1"/>
</dbReference>
<keyword evidence="18" id="KW-0511">Multifunctional enzyme</keyword>
<dbReference type="PANTHER" id="PTHR10982:SF21">
    <property type="entry name" value="FATTY ACID SYNTHASE SUBUNIT BETA"/>
    <property type="match status" value="1"/>
</dbReference>
<keyword evidence="15" id="KW-0520">NAD</keyword>
<dbReference type="GO" id="GO:0004321">
    <property type="term" value="F:fatty-acyl-CoA synthase activity"/>
    <property type="evidence" value="ECO:0007669"/>
    <property type="project" value="UniProtKB-EC"/>
</dbReference>
<evidence type="ECO:0000256" key="11">
    <source>
        <dbReference type="ARBA" id="ARBA00022832"/>
    </source>
</evidence>
<keyword evidence="13" id="KW-0521">NADP</keyword>
<dbReference type="InterPro" id="IPR004568">
    <property type="entry name" value="Ppantetheine-prot_Trfase_dom"/>
</dbReference>
<sequence length="1766" mass="193878">MAKRTLRHKYESYDAAHSLQRQILCYTKDTNDIYYKTVHEEAPAAAANVRVKDSASQEPTVSPAAPVANRSPARVLKELEDVPLKAAHVLRTIVSQKLKKGFLEIDEQKTVKELVGGKSTLQNEIIGDLTVEFGQVPERPEDLSLEELGSLLQNGFSGKLGKYSNSQLSRMFSAKMPPGYTVSSAKQFMADEWRFGPGRQELALLLSLSAEPSKRLGDTAAVKLYWDDILSMYCNVAKIKLDDLKSFGAEGPESVGGGGMVSLTPAMLGEITKKEKALFNKQFEALAGYLGADIHGVNNMQLAAREVQAGLRERLDLWESEMGPVFENGIAPLFSPFKVRQFDSQWNWARQDALTMYYDIVFGRLRLVDREIVGRCIQLMNRANSDLLNLMDYYIKQCPAAAGENYALAKELAKQLYDNCSSALEQAPVYKDVSYPTAPKTTVDDAGVISYTEVLRSSARKFEDYVSELAASKRLNTEGTTSSTSSGKPKPILGGIAPLSSRTLVSSSKRSVRDSRRVRNKKSNTGLSLPFVHLKRKKSHGWEYSSKLSTIFLNCLETAAKSGVSFQGKSVLLTGASKGSIGGEILQGLLSGGARVVVTSSRFSKVVTEHYQSLYSLYGAKGSKLVLVPFNQGSQQDLVSLVQYIYDVKTGLGWDLDAVVPFAAISTTGSEINNLDGKCELGLRIMLTNVLRLLGLVKDQKQSRGIETRPAQVIIPLSPNHGTFGNDGLYSETKLALETLFNRWYSESWAPYLSICGAVIGWTRGTGLMVANNIIAEGLEAYGVRTFSQKEMAFNILSLLSPVMVNLAQSEPLYVDLSGNLQSIPNLKEISSSLRNALQETSEIRKAVSVETALDQSTVLGKVDTPSNMSNTIRPRANLRFEFPKVPEPSEIASLRESLQGMHDLERVVVVVGFSETGPWGNARTRWEMEAYGEFSLEGCVEMAWIMGLIKNFNGQINGRHYCGWVDSKSGDPVDERDVKSRYEKFILEHTGIRIIEPELFDGYDPSRKQLLHEVVLQEDLEPLTMSKDTASEFLREHGSNVSIVEDENGEDYQVILKKGATLLIPKAIRFDRFVAGQLPTGWDAKRFGIPEDIIAQVDPVTLYVLVCVSEALLSAGITDPYELYKYIHVSEIGNCIGSGVGGMSALRGMYKDRWSDKPVQNDVLQESFINTMSAWVNMLLLSAAGPIKTPVGACATAVEAVDTGYDLIVQGKAKLCFVGGFDDFAEEGSYEFANMKATVNCEEDAANGRSPSEMSRPTSTSRNGFVESQGCGVQILCNAKLALEMGLPIYGIVALTATAMDKIGRSVPAPGQGILSTARELRSSESRKILDIKYRRRQLNLRKAEIRKWMEAEIQLIKESLVGTDGNSADVVSELEEVQKEACRQEKEALHYWGSGFCQNRSDISPIRGALAAWSLTVDDLGVSSFHGTSTKANDKNESETIHKMMEHLGRSKGNPILGIFQKYLTGHPKGAAGAWMLNGCLQVLNSGLVPGNRNADNVDVALQKYEHILYPSRTIQTDGVRAFSLTSFGFGQKGAQVLGVHSNYVFATLASEALEAYRARVASRQKQAYKYFHQSLIQNSLFVPKTEPPYERKDESSVLLNPLARLQETGSHDLRYPVQKGRSVQVSEPSLLKLAESLVDGNGESISVGVDVEDLTAINIENEGFLDRNFTVAERKYCMKAANPNASFAGRWCAKEAVFKSLGIGSLGASYPLKDIEILPNDSGVPCVQLHGEVKQVAARLGLSIKVSISHTDNQAISIAIATR</sequence>
<evidence type="ECO:0000256" key="5">
    <source>
        <dbReference type="ARBA" id="ARBA00014008"/>
    </source>
</evidence>
<keyword evidence="10 24" id="KW-0479">Metal-binding</keyword>
<dbReference type="SUPFAM" id="SSF53901">
    <property type="entry name" value="Thiolase-like"/>
    <property type="match status" value="2"/>
</dbReference>
<evidence type="ECO:0000256" key="20">
    <source>
        <dbReference type="ARBA" id="ARBA00048508"/>
    </source>
</evidence>
<comment type="similarity">
    <text evidence="1 22">Belongs to the thiolase-like superfamily. Fungal fatty acid synthetase subunit alpha family.</text>
</comment>
<feature type="binding site" evidence="24">
    <location>
        <position position="1752"/>
    </location>
    <ligand>
        <name>Mg(2+)</name>
        <dbReference type="ChEBI" id="CHEBI:18420"/>
    </ligand>
</feature>
<dbReference type="CDD" id="cd08950">
    <property type="entry name" value="KR_fFAS_SDR_c_like"/>
    <property type="match status" value="1"/>
</dbReference>
<organism evidence="28 29">
    <name type="scientific">Ascobolus immersus RN42</name>
    <dbReference type="NCBI Taxonomy" id="1160509"/>
    <lineage>
        <taxon>Eukaryota</taxon>
        <taxon>Fungi</taxon>
        <taxon>Dikarya</taxon>
        <taxon>Ascomycota</taxon>
        <taxon>Pezizomycotina</taxon>
        <taxon>Pezizomycetes</taxon>
        <taxon>Pezizales</taxon>
        <taxon>Ascobolaceae</taxon>
        <taxon>Ascobolus</taxon>
    </lineage>
</organism>
<dbReference type="GO" id="GO:0008897">
    <property type="term" value="F:holo-[acyl-carrier-protein] synthase activity"/>
    <property type="evidence" value="ECO:0007669"/>
    <property type="project" value="InterPro"/>
</dbReference>
<protein>
    <recommendedName>
        <fullName evidence="5">Fatty acid synthase subunit alpha</fullName>
        <ecNumber evidence="3">1.1.1.100</ecNumber>
        <ecNumber evidence="4">2.3.1.41</ecNumber>
        <ecNumber evidence="2">2.3.1.86</ecNumber>
    </recommendedName>
</protein>
<dbReference type="Gene3D" id="6.10.140.1410">
    <property type="match status" value="1"/>
</dbReference>
<dbReference type="InterPro" id="IPR016039">
    <property type="entry name" value="Thiolase-like"/>
</dbReference>
<dbReference type="PROSITE" id="PS00606">
    <property type="entry name" value="KS3_1"/>
    <property type="match status" value="1"/>
</dbReference>
<accession>A0A3N4I6Y4</accession>
<dbReference type="Pfam" id="PF02801">
    <property type="entry name" value="Ketoacyl-synt_C"/>
    <property type="match status" value="1"/>
</dbReference>
<name>A0A3N4I6Y4_ASCIM</name>
<dbReference type="Gene3D" id="3.40.50.720">
    <property type="entry name" value="NAD(P)-binding Rossmann-like Domain"/>
    <property type="match status" value="1"/>
</dbReference>
<dbReference type="FunFam" id="3.90.470.20:FF:000005">
    <property type="entry name" value="Fatty acid synthase alpha subunit FasA"/>
    <property type="match status" value="1"/>
</dbReference>
<dbReference type="EC" id="1.1.1.100" evidence="3"/>
<evidence type="ECO:0000256" key="17">
    <source>
        <dbReference type="ARBA" id="ARBA00023160"/>
    </source>
</evidence>
<reference evidence="28 29" key="1">
    <citation type="journal article" date="2018" name="Nat. Ecol. Evol.">
        <title>Pezizomycetes genomes reveal the molecular basis of ectomycorrhizal truffle lifestyle.</title>
        <authorList>
            <person name="Murat C."/>
            <person name="Payen T."/>
            <person name="Noel B."/>
            <person name="Kuo A."/>
            <person name="Morin E."/>
            <person name="Chen J."/>
            <person name="Kohler A."/>
            <person name="Krizsan K."/>
            <person name="Balestrini R."/>
            <person name="Da Silva C."/>
            <person name="Montanini B."/>
            <person name="Hainaut M."/>
            <person name="Levati E."/>
            <person name="Barry K.W."/>
            <person name="Belfiori B."/>
            <person name="Cichocki N."/>
            <person name="Clum A."/>
            <person name="Dockter R.B."/>
            <person name="Fauchery L."/>
            <person name="Guy J."/>
            <person name="Iotti M."/>
            <person name="Le Tacon F."/>
            <person name="Lindquist E.A."/>
            <person name="Lipzen A."/>
            <person name="Malagnac F."/>
            <person name="Mello A."/>
            <person name="Molinier V."/>
            <person name="Miyauchi S."/>
            <person name="Poulain J."/>
            <person name="Riccioni C."/>
            <person name="Rubini A."/>
            <person name="Sitrit Y."/>
            <person name="Splivallo R."/>
            <person name="Traeger S."/>
            <person name="Wang M."/>
            <person name="Zifcakova L."/>
            <person name="Wipf D."/>
            <person name="Zambonelli A."/>
            <person name="Paolocci F."/>
            <person name="Nowrousian M."/>
            <person name="Ottonello S."/>
            <person name="Baldrian P."/>
            <person name="Spatafora J.W."/>
            <person name="Henrissat B."/>
            <person name="Nagy L.G."/>
            <person name="Aury J.M."/>
            <person name="Wincker P."/>
            <person name="Grigoriev I.V."/>
            <person name="Bonfante P."/>
            <person name="Martin F.M."/>
        </authorList>
    </citation>
    <scope>NUCLEOTIDE SEQUENCE [LARGE SCALE GENOMIC DNA]</scope>
    <source>
        <strain evidence="28 29">RN42</strain>
    </source>
</reference>
<dbReference type="InterPro" id="IPR040899">
    <property type="entry name" value="Fas_alpha_ACP"/>
</dbReference>
<evidence type="ECO:0000256" key="10">
    <source>
        <dbReference type="ARBA" id="ARBA00022723"/>
    </source>
</evidence>
<evidence type="ECO:0000256" key="12">
    <source>
        <dbReference type="ARBA" id="ARBA00022842"/>
    </source>
</evidence>
<keyword evidence="14" id="KW-0560">Oxidoreductase</keyword>
<evidence type="ECO:0000256" key="15">
    <source>
        <dbReference type="ARBA" id="ARBA00023027"/>
    </source>
</evidence>
<evidence type="ECO:0000256" key="3">
    <source>
        <dbReference type="ARBA" id="ARBA00012948"/>
    </source>
</evidence>
<evidence type="ECO:0000256" key="18">
    <source>
        <dbReference type="ARBA" id="ARBA00023268"/>
    </source>
</evidence>
<dbReference type="GO" id="GO:0005835">
    <property type="term" value="C:fatty acid synthase complex"/>
    <property type="evidence" value="ECO:0007669"/>
    <property type="project" value="InterPro"/>
</dbReference>
<feature type="binding site" evidence="24">
    <location>
        <position position="1655"/>
    </location>
    <ligand>
        <name>Mg(2+)</name>
        <dbReference type="ChEBI" id="CHEBI:18420"/>
    </ligand>
</feature>
<dbReference type="FunFam" id="3.30.70.2490:FF:000001">
    <property type="entry name" value="Fatty acid synthase subunit alpha"/>
    <property type="match status" value="1"/>
</dbReference>
<evidence type="ECO:0000256" key="1">
    <source>
        <dbReference type="ARBA" id="ARBA00007485"/>
    </source>
</evidence>
<dbReference type="Gene3D" id="6.10.250.1930">
    <property type="match status" value="1"/>
</dbReference>
<evidence type="ECO:0000256" key="2">
    <source>
        <dbReference type="ARBA" id="ARBA00012878"/>
    </source>
</evidence>
<dbReference type="Gene3D" id="3.90.25.70">
    <property type="match status" value="1"/>
</dbReference>
<evidence type="ECO:0000256" key="16">
    <source>
        <dbReference type="ARBA" id="ARBA00023098"/>
    </source>
</evidence>
<keyword evidence="12 24" id="KW-0460">Magnesium</keyword>
<dbReference type="Pfam" id="PF00109">
    <property type="entry name" value="ketoacyl-synt"/>
    <property type="match status" value="1"/>
</dbReference>
<dbReference type="InterPro" id="IPR020841">
    <property type="entry name" value="PKS_Beta-ketoAc_synthase_dom"/>
</dbReference>
<dbReference type="InterPro" id="IPR047224">
    <property type="entry name" value="FAS_alpha_su_C"/>
</dbReference>
<dbReference type="Pfam" id="PF18314">
    <property type="entry name" value="FAS_I_H"/>
    <property type="match status" value="1"/>
</dbReference>
<dbReference type="FunFam" id="3.40.50.720:FF:000168">
    <property type="entry name" value="Fatty acid synthase subunit alpha"/>
    <property type="match status" value="1"/>
</dbReference>
<dbReference type="GO" id="GO:0004316">
    <property type="term" value="F:3-oxoacyl-[acyl-carrier-protein] reductase (NADPH) activity"/>
    <property type="evidence" value="ECO:0007669"/>
    <property type="project" value="UniProtKB-EC"/>
</dbReference>
<comment type="catalytic activity">
    <reaction evidence="20">
        <text>a (3R)-hydroxyacyl-[ACP] + NADP(+) = a 3-oxoacyl-[ACP] + NADPH + H(+)</text>
        <dbReference type="Rhea" id="RHEA:17397"/>
        <dbReference type="Rhea" id="RHEA-COMP:9916"/>
        <dbReference type="Rhea" id="RHEA-COMP:9945"/>
        <dbReference type="ChEBI" id="CHEBI:15378"/>
        <dbReference type="ChEBI" id="CHEBI:57783"/>
        <dbReference type="ChEBI" id="CHEBI:58349"/>
        <dbReference type="ChEBI" id="CHEBI:78776"/>
        <dbReference type="ChEBI" id="CHEBI:78827"/>
        <dbReference type="EC" id="1.1.1.100"/>
    </reaction>
</comment>
<dbReference type="Pfam" id="PF18325">
    <property type="entry name" value="Fas_alpha_ACP"/>
    <property type="match status" value="1"/>
</dbReference>
<keyword evidence="11" id="KW-0276">Fatty acid metabolism</keyword>
<dbReference type="PANTHER" id="PTHR10982">
    <property type="entry name" value="MALONYL COA-ACYL CARRIER PROTEIN TRANSACYLASE"/>
    <property type="match status" value="1"/>
</dbReference>
<dbReference type="GO" id="GO:0000287">
    <property type="term" value="F:magnesium ion binding"/>
    <property type="evidence" value="ECO:0007669"/>
    <property type="project" value="InterPro"/>
</dbReference>
<evidence type="ECO:0000256" key="24">
    <source>
        <dbReference type="PIRSR" id="PIRSR000454-3"/>
    </source>
</evidence>
<evidence type="ECO:0000256" key="25">
    <source>
        <dbReference type="PIRSR" id="PIRSR000454-4"/>
    </source>
</evidence>
<gene>
    <name evidence="28" type="ORF">BJ508DRAFT_414553</name>
</gene>
<evidence type="ECO:0000256" key="9">
    <source>
        <dbReference type="ARBA" id="ARBA00022679"/>
    </source>
</evidence>
<evidence type="ECO:0000313" key="29">
    <source>
        <dbReference type="Proteomes" id="UP000275078"/>
    </source>
</evidence>
<keyword evidence="29" id="KW-1185">Reference proteome</keyword>
<dbReference type="OrthoDB" id="4251012at2759"/>
<dbReference type="InterPro" id="IPR037143">
    <property type="entry name" value="4-PPantetheinyl_Trfase_dom_sf"/>
</dbReference>
<feature type="binding site" evidence="24">
    <location>
        <position position="1653"/>
    </location>
    <ligand>
        <name>Mg(2+)</name>
        <dbReference type="ChEBI" id="CHEBI:18420"/>
    </ligand>
</feature>
<dbReference type="Gene3D" id="3.40.47.10">
    <property type="match status" value="1"/>
</dbReference>
<dbReference type="PROSITE" id="PS52004">
    <property type="entry name" value="KS3_2"/>
    <property type="match status" value="1"/>
</dbReference>
<evidence type="ECO:0000313" key="28">
    <source>
        <dbReference type="EMBL" id="RPA81839.1"/>
    </source>
</evidence>